<dbReference type="InterPro" id="IPR043425">
    <property type="entry name" value="NusG-like"/>
</dbReference>
<organism evidence="5 6">
    <name type="scientific">Candidatus Blautia faecigallinarum</name>
    <dbReference type="NCBI Taxonomy" id="2838488"/>
    <lineage>
        <taxon>Bacteria</taxon>
        <taxon>Bacillati</taxon>
        <taxon>Bacillota</taxon>
        <taxon>Clostridia</taxon>
        <taxon>Lachnospirales</taxon>
        <taxon>Lachnospiraceae</taxon>
        <taxon>Blautia</taxon>
    </lineage>
</organism>
<reference evidence="5" key="2">
    <citation type="submission" date="2021-04" db="EMBL/GenBank/DDBJ databases">
        <authorList>
            <person name="Gilroy R."/>
        </authorList>
    </citation>
    <scope>NUCLEOTIDE SEQUENCE</scope>
    <source>
        <strain evidence="5">14324</strain>
    </source>
</reference>
<evidence type="ECO:0000256" key="3">
    <source>
        <dbReference type="ARBA" id="ARBA00023163"/>
    </source>
</evidence>
<dbReference type="PANTHER" id="PTHR30265">
    <property type="entry name" value="RHO-INTERACTING TRANSCRIPTION TERMINATION FACTOR NUSG"/>
    <property type="match status" value="1"/>
</dbReference>
<dbReference type="AlphaFoldDB" id="A0A9D2DU17"/>
<dbReference type="Gene3D" id="3.30.70.940">
    <property type="entry name" value="NusG, N-terminal domain"/>
    <property type="match status" value="1"/>
</dbReference>
<dbReference type="SUPFAM" id="SSF82679">
    <property type="entry name" value="N-utilization substance G protein NusG, N-terminal domain"/>
    <property type="match status" value="1"/>
</dbReference>
<evidence type="ECO:0000313" key="6">
    <source>
        <dbReference type="Proteomes" id="UP000824041"/>
    </source>
</evidence>
<evidence type="ECO:0000313" key="5">
    <source>
        <dbReference type="EMBL" id="HIZ22954.1"/>
    </source>
</evidence>
<dbReference type="SMART" id="SM00738">
    <property type="entry name" value="NGN"/>
    <property type="match status" value="1"/>
</dbReference>
<evidence type="ECO:0000256" key="2">
    <source>
        <dbReference type="ARBA" id="ARBA00023015"/>
    </source>
</evidence>
<evidence type="ECO:0000256" key="1">
    <source>
        <dbReference type="ARBA" id="ARBA00022814"/>
    </source>
</evidence>
<keyword evidence="3" id="KW-0804">Transcription</keyword>
<proteinExistence type="predicted"/>
<keyword evidence="1" id="KW-0889">Transcription antitermination</keyword>
<dbReference type="Proteomes" id="UP000824041">
    <property type="component" value="Unassembled WGS sequence"/>
</dbReference>
<dbReference type="InterPro" id="IPR036735">
    <property type="entry name" value="NGN_dom_sf"/>
</dbReference>
<comment type="caution">
    <text evidence="5">The sequence shown here is derived from an EMBL/GenBank/DDBJ whole genome shotgun (WGS) entry which is preliminary data.</text>
</comment>
<dbReference type="InterPro" id="IPR006645">
    <property type="entry name" value="NGN-like_dom"/>
</dbReference>
<protein>
    <recommendedName>
        <fullName evidence="4">NusG-like N-terminal domain-containing protein</fullName>
    </recommendedName>
</protein>
<reference evidence="5" key="1">
    <citation type="journal article" date="2021" name="PeerJ">
        <title>Extensive microbial diversity within the chicken gut microbiome revealed by metagenomics and culture.</title>
        <authorList>
            <person name="Gilroy R."/>
            <person name="Ravi A."/>
            <person name="Getino M."/>
            <person name="Pursley I."/>
            <person name="Horton D.L."/>
            <person name="Alikhan N.F."/>
            <person name="Baker D."/>
            <person name="Gharbi K."/>
            <person name="Hall N."/>
            <person name="Watson M."/>
            <person name="Adriaenssens E.M."/>
            <person name="Foster-Nyarko E."/>
            <person name="Jarju S."/>
            <person name="Secka A."/>
            <person name="Antonio M."/>
            <person name="Oren A."/>
            <person name="Chaudhuri R.R."/>
            <person name="La Ragione R."/>
            <person name="Hildebrand F."/>
            <person name="Pallen M.J."/>
        </authorList>
    </citation>
    <scope>NUCLEOTIDE SEQUENCE</scope>
    <source>
        <strain evidence="5">14324</strain>
    </source>
</reference>
<dbReference type="Pfam" id="PF02357">
    <property type="entry name" value="NusG"/>
    <property type="match status" value="1"/>
</dbReference>
<feature type="domain" description="NusG-like N-terminal" evidence="4">
    <location>
        <begin position="1"/>
        <end position="102"/>
    </location>
</feature>
<dbReference type="EMBL" id="DXBU01000126">
    <property type="protein sequence ID" value="HIZ22954.1"/>
    <property type="molecule type" value="Genomic_DNA"/>
</dbReference>
<dbReference type="GO" id="GO:0031564">
    <property type="term" value="P:transcription antitermination"/>
    <property type="evidence" value="ECO:0007669"/>
    <property type="project" value="UniProtKB-KW"/>
</dbReference>
<dbReference type="PANTHER" id="PTHR30265:SF4">
    <property type="entry name" value="KOW MOTIF FAMILY PROTEIN, EXPRESSED"/>
    <property type="match status" value="1"/>
</dbReference>
<dbReference type="GO" id="GO:0006354">
    <property type="term" value="P:DNA-templated transcription elongation"/>
    <property type="evidence" value="ECO:0007669"/>
    <property type="project" value="InterPro"/>
</dbReference>
<sequence length="168" mass="19404">MWYVIQTEAGKEQELVEVVNKVVEHRVYTRCFFVKRERVRRVKGECVVYTEALYPGYVFIDTEDPEGFYAKVRELPQVTRFLGSAEGLHVVEEEESALLAELVDGDAEDTIRLSPVKVNGEGEIVECGGAVGRFWKNVVRRRIRDRYVVVRVERGSREREVLLGVRKL</sequence>
<accession>A0A9D2DU17</accession>
<gene>
    <name evidence="5" type="ORF">IAA21_09195</name>
</gene>
<evidence type="ECO:0000259" key="4">
    <source>
        <dbReference type="SMART" id="SM00738"/>
    </source>
</evidence>
<keyword evidence="2" id="KW-0805">Transcription regulation</keyword>
<name>A0A9D2DU17_9FIRM</name>